<keyword evidence="4 5" id="KW-0472">Membrane</keyword>
<evidence type="ECO:0000256" key="4">
    <source>
        <dbReference type="ARBA" id="ARBA00023136"/>
    </source>
</evidence>
<feature type="domain" description="Ferric oxidoreductase" evidence="6">
    <location>
        <begin position="13"/>
        <end position="135"/>
    </location>
</feature>
<dbReference type="Pfam" id="PF01794">
    <property type="entry name" value="Ferric_reduct"/>
    <property type="match status" value="1"/>
</dbReference>
<protein>
    <submittedName>
        <fullName evidence="7">Ferric reductase-like transmembrane domain-containing protein</fullName>
    </submittedName>
</protein>
<dbReference type="AlphaFoldDB" id="A0A939C5C4"/>
<dbReference type="GO" id="GO:0016020">
    <property type="term" value="C:membrane"/>
    <property type="evidence" value="ECO:0007669"/>
    <property type="project" value="UniProtKB-SubCell"/>
</dbReference>
<keyword evidence="3 5" id="KW-1133">Transmembrane helix</keyword>
<evidence type="ECO:0000313" key="8">
    <source>
        <dbReference type="Proteomes" id="UP000663801"/>
    </source>
</evidence>
<dbReference type="InterPro" id="IPR013130">
    <property type="entry name" value="Fe3_Rdtase_TM_dom"/>
</dbReference>
<gene>
    <name evidence="7" type="ORF">JL107_06265</name>
</gene>
<evidence type="ECO:0000256" key="3">
    <source>
        <dbReference type="ARBA" id="ARBA00022989"/>
    </source>
</evidence>
<name>A0A939C5C4_9ACTN</name>
<feature type="transmembrane region" description="Helical" evidence="5">
    <location>
        <begin position="124"/>
        <end position="145"/>
    </location>
</feature>
<evidence type="ECO:0000256" key="2">
    <source>
        <dbReference type="ARBA" id="ARBA00022692"/>
    </source>
</evidence>
<dbReference type="EMBL" id="JAERWL010000006">
    <property type="protein sequence ID" value="MBM9476042.1"/>
    <property type="molecule type" value="Genomic_DNA"/>
</dbReference>
<evidence type="ECO:0000256" key="5">
    <source>
        <dbReference type="SAM" id="Phobius"/>
    </source>
</evidence>
<feature type="transmembrane region" description="Helical" evidence="5">
    <location>
        <begin position="51"/>
        <end position="72"/>
    </location>
</feature>
<dbReference type="Proteomes" id="UP000663801">
    <property type="component" value="Unassembled WGS sequence"/>
</dbReference>
<feature type="transmembrane region" description="Helical" evidence="5">
    <location>
        <begin position="151"/>
        <end position="168"/>
    </location>
</feature>
<proteinExistence type="predicted"/>
<evidence type="ECO:0000259" key="6">
    <source>
        <dbReference type="Pfam" id="PF01794"/>
    </source>
</evidence>
<reference evidence="7" key="1">
    <citation type="submission" date="2021-01" db="EMBL/GenBank/DDBJ databases">
        <title>KCTC 19127 draft genome.</title>
        <authorList>
            <person name="An D."/>
        </authorList>
    </citation>
    <scope>NUCLEOTIDE SEQUENCE</scope>
    <source>
        <strain evidence="7">KCTC 19127</strain>
    </source>
</reference>
<organism evidence="7 8">
    <name type="scientific">Nakamurella flavida</name>
    <dbReference type="NCBI Taxonomy" id="363630"/>
    <lineage>
        <taxon>Bacteria</taxon>
        <taxon>Bacillati</taxon>
        <taxon>Actinomycetota</taxon>
        <taxon>Actinomycetes</taxon>
        <taxon>Nakamurellales</taxon>
        <taxon>Nakamurellaceae</taxon>
        <taxon>Nakamurella</taxon>
    </lineage>
</organism>
<keyword evidence="2 5" id="KW-0812">Transmembrane</keyword>
<sequence>MDSSALWYLSRAAGVVALVLFTAVLVLGIATSGRAGSAVLPRAGVLRLHRSISLSALVFLALHIVSAIADGYVELGVVDVFLPFGSAWDPFWVGLGAVAVDLLLAVTITSLLRRHLPVRLWRGVHLAAYAMWPIAVAHGLGSAGGDGVRPWTLAVSGVCVLAVVGALWRWRLRSDRHPDAVRREQGRLRHDLRPAVVPVDPTPVTSTPVVPLGAGRATR</sequence>
<comment type="subcellular location">
    <subcellularLocation>
        <location evidence="1">Membrane</location>
        <topology evidence="1">Multi-pass membrane protein</topology>
    </subcellularLocation>
</comment>
<evidence type="ECO:0000256" key="1">
    <source>
        <dbReference type="ARBA" id="ARBA00004141"/>
    </source>
</evidence>
<feature type="transmembrane region" description="Helical" evidence="5">
    <location>
        <begin position="6"/>
        <end position="30"/>
    </location>
</feature>
<keyword evidence="8" id="KW-1185">Reference proteome</keyword>
<accession>A0A939C5C4</accession>
<comment type="caution">
    <text evidence="7">The sequence shown here is derived from an EMBL/GenBank/DDBJ whole genome shotgun (WGS) entry which is preliminary data.</text>
</comment>
<evidence type="ECO:0000313" key="7">
    <source>
        <dbReference type="EMBL" id="MBM9476042.1"/>
    </source>
</evidence>
<feature type="transmembrane region" description="Helical" evidence="5">
    <location>
        <begin position="92"/>
        <end position="112"/>
    </location>
</feature>